<evidence type="ECO:0000313" key="4">
    <source>
        <dbReference type="Proteomes" id="UP001231124"/>
    </source>
</evidence>
<sequence length="91" mass="9101">MTAPRPVPIRAILVLGILAPVSALAQPATGTGGGPTTTVTAPNTSAVGRTMPPAGGDAGLATADENRRVRTPEQKQDDKITKGICIGCGPK</sequence>
<feature type="region of interest" description="Disordered" evidence="1">
    <location>
        <begin position="27"/>
        <end position="78"/>
    </location>
</feature>
<evidence type="ECO:0000313" key="3">
    <source>
        <dbReference type="EMBL" id="MDQ0448966.1"/>
    </source>
</evidence>
<keyword evidence="2" id="KW-0732">Signal</keyword>
<evidence type="ECO:0000256" key="1">
    <source>
        <dbReference type="SAM" id="MobiDB-lite"/>
    </source>
</evidence>
<dbReference type="EMBL" id="JAUSVP010000011">
    <property type="protein sequence ID" value="MDQ0448966.1"/>
    <property type="molecule type" value="Genomic_DNA"/>
</dbReference>
<accession>A0ABU0I2Y2</accession>
<reference evidence="3 4" key="1">
    <citation type="submission" date="2023-07" db="EMBL/GenBank/DDBJ databases">
        <title>Genomic Encyclopedia of Type Strains, Phase IV (KMG-IV): sequencing the most valuable type-strain genomes for metagenomic binning, comparative biology and taxonomic classification.</title>
        <authorList>
            <person name="Goeker M."/>
        </authorList>
    </citation>
    <scope>NUCLEOTIDE SEQUENCE [LARGE SCALE GENOMIC DNA]</scope>
    <source>
        <strain evidence="3 4">DSM 19013</strain>
    </source>
</reference>
<dbReference type="Proteomes" id="UP001231124">
    <property type="component" value="Unassembled WGS sequence"/>
</dbReference>
<feature type="chain" id="PRO_5046666691" evidence="2">
    <location>
        <begin position="26"/>
        <end position="91"/>
    </location>
</feature>
<comment type="caution">
    <text evidence="3">The sequence shown here is derived from an EMBL/GenBank/DDBJ whole genome shotgun (WGS) entry which is preliminary data.</text>
</comment>
<name>A0ABU0I2Y2_9HYPH</name>
<protein>
    <submittedName>
        <fullName evidence="3">Uncharacterized protein</fullName>
    </submittedName>
</protein>
<organism evidence="3 4">
    <name type="scientific">Methylobacterium aerolatum</name>
    <dbReference type="NCBI Taxonomy" id="418708"/>
    <lineage>
        <taxon>Bacteria</taxon>
        <taxon>Pseudomonadati</taxon>
        <taxon>Pseudomonadota</taxon>
        <taxon>Alphaproteobacteria</taxon>
        <taxon>Hyphomicrobiales</taxon>
        <taxon>Methylobacteriaceae</taxon>
        <taxon>Methylobacterium</taxon>
    </lineage>
</organism>
<evidence type="ECO:0000256" key="2">
    <source>
        <dbReference type="SAM" id="SignalP"/>
    </source>
</evidence>
<feature type="compositionally biased region" description="Basic and acidic residues" evidence="1">
    <location>
        <begin position="64"/>
        <end position="78"/>
    </location>
</feature>
<proteinExistence type="predicted"/>
<feature type="signal peptide" evidence="2">
    <location>
        <begin position="1"/>
        <end position="25"/>
    </location>
</feature>
<gene>
    <name evidence="3" type="ORF">QO012_003478</name>
</gene>
<keyword evidence="4" id="KW-1185">Reference proteome</keyword>
<dbReference type="RefSeq" id="WP_238205460.1">
    <property type="nucleotide sequence ID" value="NZ_BPQE01000022.1"/>
</dbReference>